<organism evidence="4 5">
    <name type="scientific">Mucilaginibacter dorajii</name>
    <dbReference type="NCBI Taxonomy" id="692994"/>
    <lineage>
        <taxon>Bacteria</taxon>
        <taxon>Pseudomonadati</taxon>
        <taxon>Bacteroidota</taxon>
        <taxon>Sphingobacteriia</taxon>
        <taxon>Sphingobacteriales</taxon>
        <taxon>Sphingobacteriaceae</taxon>
        <taxon>Mucilaginibacter</taxon>
    </lineage>
</organism>
<keyword evidence="2" id="KW-0175">Coiled coil</keyword>
<dbReference type="CDD" id="cd02440">
    <property type="entry name" value="AdoMet_MTases"/>
    <property type="match status" value="1"/>
</dbReference>
<accession>A0ABP7QR20</accession>
<dbReference type="Gene3D" id="3.40.50.150">
    <property type="entry name" value="Vaccinia Virus protein VP39"/>
    <property type="match status" value="1"/>
</dbReference>
<dbReference type="InterPro" id="IPR029063">
    <property type="entry name" value="SAM-dependent_MTases_sf"/>
</dbReference>
<comment type="caution">
    <text evidence="4">The sequence shown here is derived from an EMBL/GenBank/DDBJ whole genome shotgun (WGS) entry which is preliminary data.</text>
</comment>
<dbReference type="GO" id="GO:0008168">
    <property type="term" value="F:methyltransferase activity"/>
    <property type="evidence" value="ECO:0007669"/>
    <property type="project" value="UniProtKB-KW"/>
</dbReference>
<evidence type="ECO:0000259" key="3">
    <source>
        <dbReference type="Pfam" id="PF13649"/>
    </source>
</evidence>
<keyword evidence="1" id="KW-0808">Transferase</keyword>
<protein>
    <submittedName>
        <fullName evidence="4">Class I SAM-dependent methyltransferase</fullName>
    </submittedName>
</protein>
<feature type="coiled-coil region" evidence="2">
    <location>
        <begin position="57"/>
        <end position="84"/>
    </location>
</feature>
<evidence type="ECO:0000256" key="1">
    <source>
        <dbReference type="ARBA" id="ARBA00022679"/>
    </source>
</evidence>
<dbReference type="GO" id="GO:0032259">
    <property type="term" value="P:methylation"/>
    <property type="evidence" value="ECO:0007669"/>
    <property type="project" value="UniProtKB-KW"/>
</dbReference>
<dbReference type="InterPro" id="IPR041698">
    <property type="entry name" value="Methyltransf_25"/>
</dbReference>
<feature type="domain" description="Methyltransferase" evidence="3">
    <location>
        <begin position="83"/>
        <end position="175"/>
    </location>
</feature>
<gene>
    <name evidence="4" type="ORF">GCM10022210_43650</name>
</gene>
<keyword evidence="4" id="KW-0489">Methyltransferase</keyword>
<dbReference type="PANTHER" id="PTHR43861">
    <property type="entry name" value="TRANS-ACONITATE 2-METHYLTRANSFERASE-RELATED"/>
    <property type="match status" value="1"/>
</dbReference>
<sequence>MIEHLKSAVTDITPKYNPTADEAFEEMYVAVRDKEGRLYSDKQVAALPHIDAGHRYYKEWKLRKHSAEQLIDSLKKERKSLNILEVGCGNGWFSAKLARIPNAKVTGIDPNRIEIDQAIRVFKKPNLKFIHGSFSANSFNDGGKFDVIVFAASIQYFPVLKDVVKNAFDLLSANGRMHVLDTHFYHAGELKIATERSLEYFTSLGYPQMAPYYFHHLLKDVMHFKHKIMFDPTTLLNRLKRQGIFYWIKLKP</sequence>
<reference evidence="5" key="1">
    <citation type="journal article" date="2019" name="Int. J. Syst. Evol. Microbiol.">
        <title>The Global Catalogue of Microorganisms (GCM) 10K type strain sequencing project: providing services to taxonomists for standard genome sequencing and annotation.</title>
        <authorList>
            <consortium name="The Broad Institute Genomics Platform"/>
            <consortium name="The Broad Institute Genome Sequencing Center for Infectious Disease"/>
            <person name="Wu L."/>
            <person name="Ma J."/>
        </authorList>
    </citation>
    <scope>NUCLEOTIDE SEQUENCE [LARGE SCALE GENOMIC DNA]</scope>
    <source>
        <strain evidence="5">JCM 16601</strain>
    </source>
</reference>
<keyword evidence="5" id="KW-1185">Reference proteome</keyword>
<evidence type="ECO:0000313" key="5">
    <source>
        <dbReference type="Proteomes" id="UP001500742"/>
    </source>
</evidence>
<dbReference type="SUPFAM" id="SSF53335">
    <property type="entry name" value="S-adenosyl-L-methionine-dependent methyltransferases"/>
    <property type="match status" value="1"/>
</dbReference>
<evidence type="ECO:0000313" key="4">
    <source>
        <dbReference type="EMBL" id="GAA3986483.1"/>
    </source>
</evidence>
<proteinExistence type="predicted"/>
<dbReference type="Proteomes" id="UP001500742">
    <property type="component" value="Unassembled WGS sequence"/>
</dbReference>
<dbReference type="Pfam" id="PF13649">
    <property type="entry name" value="Methyltransf_25"/>
    <property type="match status" value="1"/>
</dbReference>
<name>A0ABP7QR20_9SPHI</name>
<evidence type="ECO:0000256" key="2">
    <source>
        <dbReference type="SAM" id="Coils"/>
    </source>
</evidence>
<dbReference type="EMBL" id="BAAAZC010000029">
    <property type="protein sequence ID" value="GAA3986483.1"/>
    <property type="molecule type" value="Genomic_DNA"/>
</dbReference>